<evidence type="ECO:0000313" key="1">
    <source>
        <dbReference type="Proteomes" id="UP000046395"/>
    </source>
</evidence>
<dbReference type="WBParaSite" id="TMUE_2000008147.1">
    <property type="protein sequence ID" value="TMUE_2000008147.1"/>
    <property type="gene ID" value="WBGene00288052"/>
</dbReference>
<sequence>MTLAKPKLGSPSPPSSIDYSPVVDRCHRFLIGRAFVRRAGGHTPYQGDEQRQCPYLVCCESRTQHSTGTLLNYESYKFEGDNPSRLCHMRRRRPAYFLSRLGKKNNRRANFEERQLGLRVHQRGGNENCTPPGRRLPTLLQNLSTAAHEKAIRKKWASLRILTLT</sequence>
<dbReference type="Proteomes" id="UP000046395">
    <property type="component" value="Unassembled WGS sequence"/>
</dbReference>
<dbReference type="AlphaFoldDB" id="A0A5S6QMR4"/>
<organism evidence="1 2">
    <name type="scientific">Trichuris muris</name>
    <name type="common">Mouse whipworm</name>
    <dbReference type="NCBI Taxonomy" id="70415"/>
    <lineage>
        <taxon>Eukaryota</taxon>
        <taxon>Metazoa</taxon>
        <taxon>Ecdysozoa</taxon>
        <taxon>Nematoda</taxon>
        <taxon>Enoplea</taxon>
        <taxon>Dorylaimia</taxon>
        <taxon>Trichinellida</taxon>
        <taxon>Trichuridae</taxon>
        <taxon>Trichuris</taxon>
    </lineage>
</organism>
<protein>
    <submittedName>
        <fullName evidence="2">Uncharacterized protein</fullName>
    </submittedName>
</protein>
<accession>A0A5S6QMR4</accession>
<name>A0A5S6QMR4_TRIMR</name>
<proteinExistence type="predicted"/>
<reference evidence="2" key="1">
    <citation type="submission" date="2019-12" db="UniProtKB">
        <authorList>
            <consortium name="WormBaseParasite"/>
        </authorList>
    </citation>
    <scope>IDENTIFICATION</scope>
</reference>
<evidence type="ECO:0000313" key="2">
    <source>
        <dbReference type="WBParaSite" id="TMUE_2000008147.1"/>
    </source>
</evidence>
<keyword evidence="1" id="KW-1185">Reference proteome</keyword>